<dbReference type="PROSITE" id="PS50004">
    <property type="entry name" value="C2"/>
    <property type="match status" value="1"/>
</dbReference>
<dbReference type="GO" id="GO:0005783">
    <property type="term" value="C:endoplasmic reticulum"/>
    <property type="evidence" value="ECO:0007669"/>
    <property type="project" value="TreeGrafter"/>
</dbReference>
<dbReference type="InterPro" id="IPR045050">
    <property type="entry name" value="Synaptotagmin_plant"/>
</dbReference>
<keyword evidence="3" id="KW-1185">Reference proteome</keyword>
<dbReference type="OrthoDB" id="419768at2759"/>
<gene>
    <name evidence="2" type="ORF">TSOC_012499</name>
</gene>
<dbReference type="InterPro" id="IPR035892">
    <property type="entry name" value="C2_domain_sf"/>
</dbReference>
<dbReference type="EMBL" id="PGGS01000844">
    <property type="protein sequence ID" value="PNH01597.1"/>
    <property type="molecule type" value="Genomic_DNA"/>
</dbReference>
<dbReference type="Pfam" id="PF00168">
    <property type="entry name" value="C2"/>
    <property type="match status" value="1"/>
</dbReference>
<reference evidence="2 3" key="1">
    <citation type="journal article" date="2017" name="Mol. Biol. Evol.">
        <title>The 4-celled Tetrabaena socialis nuclear genome reveals the essential components for genetic control of cell number at the origin of multicellularity in the volvocine lineage.</title>
        <authorList>
            <person name="Featherston J."/>
            <person name="Arakaki Y."/>
            <person name="Hanschen E.R."/>
            <person name="Ferris P.J."/>
            <person name="Michod R.E."/>
            <person name="Olson B.J.S.C."/>
            <person name="Nozaki H."/>
            <person name="Durand P.M."/>
        </authorList>
    </citation>
    <scope>NUCLEOTIDE SEQUENCE [LARGE SCALE GENOMIC DNA]</scope>
    <source>
        <strain evidence="2 3">NIES-571</strain>
    </source>
</reference>
<evidence type="ECO:0000259" key="1">
    <source>
        <dbReference type="PROSITE" id="PS50004"/>
    </source>
</evidence>
<dbReference type="InterPro" id="IPR000008">
    <property type="entry name" value="C2_dom"/>
</dbReference>
<dbReference type="PANTHER" id="PTHR10774">
    <property type="entry name" value="EXTENDED SYNAPTOTAGMIN-RELATED"/>
    <property type="match status" value="1"/>
</dbReference>
<name>A0A2J7ZMW3_9CHLO</name>
<dbReference type="PANTHER" id="PTHR10774:SF190">
    <property type="entry name" value="C2 CALCIUM_LIPID-BINDING ENDONUCLEASE_EXONUCLEASE_PHOSPHATASE-RELATED"/>
    <property type="match status" value="1"/>
</dbReference>
<proteinExistence type="predicted"/>
<dbReference type="GO" id="GO:0008289">
    <property type="term" value="F:lipid binding"/>
    <property type="evidence" value="ECO:0007669"/>
    <property type="project" value="InterPro"/>
</dbReference>
<organism evidence="2 3">
    <name type="scientific">Tetrabaena socialis</name>
    <dbReference type="NCBI Taxonomy" id="47790"/>
    <lineage>
        <taxon>Eukaryota</taxon>
        <taxon>Viridiplantae</taxon>
        <taxon>Chlorophyta</taxon>
        <taxon>core chlorophytes</taxon>
        <taxon>Chlorophyceae</taxon>
        <taxon>CS clade</taxon>
        <taxon>Chlamydomonadales</taxon>
        <taxon>Tetrabaenaceae</taxon>
        <taxon>Tetrabaena</taxon>
    </lineage>
</organism>
<protein>
    <recommendedName>
        <fullName evidence="1">C2 domain-containing protein</fullName>
    </recommendedName>
</protein>
<feature type="domain" description="C2" evidence="1">
    <location>
        <begin position="1"/>
        <end position="109"/>
    </location>
</feature>
<dbReference type="Gene3D" id="3.40.50.300">
    <property type="entry name" value="P-loop containing nucleotide triphosphate hydrolases"/>
    <property type="match status" value="1"/>
</dbReference>
<dbReference type="AlphaFoldDB" id="A0A2J7ZMW3"/>
<dbReference type="Gene3D" id="2.60.40.150">
    <property type="entry name" value="C2 domain"/>
    <property type="match status" value="1"/>
</dbReference>
<evidence type="ECO:0000313" key="2">
    <source>
        <dbReference type="EMBL" id="PNH01597.1"/>
    </source>
</evidence>
<sequence length="708" mass="75526">MALVNVHLRVIGGHDLPKTDLFSQIDPYVVVSAGGVVLGRTTSRDNNPNPVWEEDFFFEAEESETGVYGSVTLQLYDEEVTVDEHVGSCELELGELEAGALFEALELPLRFNQDKRGKKWAKSARNARLVVQVIALGKAFSSYVEELAEVEGAVLDEAGGAFLLPVPDTEQQLWAGMRFGPRATQLLLCCTADPKADPNVSYDLSYSGTASLRLERLLYRKPVRLMGLKVWSETRALNVPVDARLSKSDIGKGCAASLLGRLAACACRVAAPGHTRPDVRYVKLEPGLQFRESLLHAKTTSGFEVVADPDANRALVYDSDVGRARFLIPGFQPAQLPPPLECHLSLGEVKLRALERHKREQLEGRTPPCSREESALYAEELRRVLVRPQPPTSLSAEDCADELEVLVVELGGTAGEREHGELLALLLAAIGGKPALHVHVTMLLPGADAKSKPAQLSLRQLLAAGWQLAPDVVMVRHEAVQYDAATRAAPLARAAALPVRVAEALAKLASSVGGLPGSCTVVPLVHDPDFPERSYLHALVANPAVARRISAALGGSCSAADVLEAGRRDAAAAFVLPAARPLAAVTERELSVVVFHDGRGEAGHAMLALRLRVWGSGRVRVRFVNGADSSAAPELSAPAAAILASGCGKGEEVAAGLCTRCLQLGGGDGRDVRLRADWQGTLEEPTGALVELLRELTGADCRGSTCVG</sequence>
<comment type="caution">
    <text evidence="2">The sequence shown here is derived from an EMBL/GenBank/DDBJ whole genome shotgun (WGS) entry which is preliminary data.</text>
</comment>
<accession>A0A2J7ZMW3</accession>
<dbReference type="InterPro" id="IPR027417">
    <property type="entry name" value="P-loop_NTPase"/>
</dbReference>
<dbReference type="CDD" id="cd00030">
    <property type="entry name" value="C2"/>
    <property type="match status" value="1"/>
</dbReference>
<dbReference type="SMART" id="SM00239">
    <property type="entry name" value="C2"/>
    <property type="match status" value="1"/>
</dbReference>
<dbReference type="Proteomes" id="UP000236333">
    <property type="component" value="Unassembled WGS sequence"/>
</dbReference>
<evidence type="ECO:0000313" key="3">
    <source>
        <dbReference type="Proteomes" id="UP000236333"/>
    </source>
</evidence>
<dbReference type="SUPFAM" id="SSF52540">
    <property type="entry name" value="P-loop containing nucleoside triphosphate hydrolases"/>
    <property type="match status" value="1"/>
</dbReference>
<dbReference type="SUPFAM" id="SSF49562">
    <property type="entry name" value="C2 domain (Calcium/lipid-binding domain, CaLB)"/>
    <property type="match status" value="1"/>
</dbReference>